<dbReference type="InterPro" id="IPR013083">
    <property type="entry name" value="Znf_RING/FYVE/PHD"/>
</dbReference>
<dbReference type="InterPro" id="IPR045210">
    <property type="entry name" value="RING-Ubox_PUB"/>
</dbReference>
<dbReference type="InterPro" id="IPR016024">
    <property type="entry name" value="ARM-type_fold"/>
</dbReference>
<comment type="catalytic activity">
    <reaction evidence="1 5">
        <text>S-ubiquitinyl-[E2 ubiquitin-conjugating enzyme]-L-cysteine + [acceptor protein]-L-lysine = [E2 ubiquitin-conjugating enzyme]-L-cysteine + N(6)-ubiquitinyl-[acceptor protein]-L-lysine.</text>
        <dbReference type="EC" id="2.3.2.27"/>
    </reaction>
</comment>
<sequence>MRGVLQPLDLAIQIPYHFRCPISLELMRDPVTVSTGQTYDRNSIESWVNTGNTTCPVTRVNLTDFTFIPNHTLRRLIQEWCVANRAFGVQRIPTPKQPADPSLVRSLLNQISSHSTPAQIKLNSLRRLRSLTRDSDYNRSLIASHNVRHIVLPILFDYNGLDELKYESLALLVLFPLSESDCTSLASDSDKINYLTSLLSHSLFDVRVNSAALIEIVVSGTHLPEIRSQVSNVDGIYDGVVEILRNPISYPRALKVGIKALFALCLVKQTRHRAVAAGAPAVLVDRLADFEKCDAERALATVELLCRVPAGCAAFAGHALTVPMLVKIILKISDRATEYAAGALMALCSESERCQREAVAAGVLTQLLLLVQKNIEWRLVEYTFLIWIEMFLTSKEHHFE</sequence>
<dbReference type="OrthoDB" id="10064100at2759"/>
<reference evidence="8" key="1">
    <citation type="journal article" date="2017" name="Front. Plant Sci.">
        <title>Climate Clever Clovers: New Paradigm to Reduce the Environmental Footprint of Ruminants by Breeding Low Methanogenic Forages Utilizing Haplotype Variation.</title>
        <authorList>
            <person name="Kaur P."/>
            <person name="Appels R."/>
            <person name="Bayer P.E."/>
            <person name="Keeble-Gagnere G."/>
            <person name="Wang J."/>
            <person name="Hirakawa H."/>
            <person name="Shirasawa K."/>
            <person name="Vercoe P."/>
            <person name="Stefanova K."/>
            <person name="Durmic Z."/>
            <person name="Nichols P."/>
            <person name="Revell C."/>
            <person name="Isobe S.N."/>
            <person name="Edwards D."/>
            <person name="Erskine W."/>
        </authorList>
    </citation>
    <scope>NUCLEOTIDE SEQUENCE [LARGE SCALE GENOMIC DNA]</scope>
    <source>
        <strain evidence="8">cv. Daliak</strain>
    </source>
</reference>
<dbReference type="GO" id="GO:0006952">
    <property type="term" value="P:defense response"/>
    <property type="evidence" value="ECO:0007669"/>
    <property type="project" value="UniProtKB-ARBA"/>
</dbReference>
<dbReference type="Pfam" id="PF04564">
    <property type="entry name" value="U-box"/>
    <property type="match status" value="1"/>
</dbReference>
<dbReference type="AlphaFoldDB" id="A0A2Z6LSK2"/>
<evidence type="ECO:0000256" key="3">
    <source>
        <dbReference type="ARBA" id="ARBA00022679"/>
    </source>
</evidence>
<organism evidence="7 8">
    <name type="scientific">Trifolium subterraneum</name>
    <name type="common">Subterranean clover</name>
    <dbReference type="NCBI Taxonomy" id="3900"/>
    <lineage>
        <taxon>Eukaryota</taxon>
        <taxon>Viridiplantae</taxon>
        <taxon>Streptophyta</taxon>
        <taxon>Embryophyta</taxon>
        <taxon>Tracheophyta</taxon>
        <taxon>Spermatophyta</taxon>
        <taxon>Magnoliopsida</taxon>
        <taxon>eudicotyledons</taxon>
        <taxon>Gunneridae</taxon>
        <taxon>Pentapetalae</taxon>
        <taxon>rosids</taxon>
        <taxon>fabids</taxon>
        <taxon>Fabales</taxon>
        <taxon>Fabaceae</taxon>
        <taxon>Papilionoideae</taxon>
        <taxon>50 kb inversion clade</taxon>
        <taxon>NPAAA clade</taxon>
        <taxon>Hologalegina</taxon>
        <taxon>IRL clade</taxon>
        <taxon>Trifolieae</taxon>
        <taxon>Trifolium</taxon>
    </lineage>
</organism>
<dbReference type="InterPro" id="IPR045185">
    <property type="entry name" value="PUB22/23/24-like"/>
</dbReference>
<dbReference type="SUPFAM" id="SSF48371">
    <property type="entry name" value="ARM repeat"/>
    <property type="match status" value="1"/>
</dbReference>
<proteinExistence type="predicted"/>
<dbReference type="UniPathway" id="UPA00143"/>
<comment type="pathway">
    <text evidence="2 5">Protein modification; protein ubiquitination.</text>
</comment>
<dbReference type="EMBL" id="DF973206">
    <property type="protein sequence ID" value="GAU19916.1"/>
    <property type="molecule type" value="Genomic_DNA"/>
</dbReference>
<dbReference type="Pfam" id="PF25598">
    <property type="entry name" value="ARM_PUB"/>
    <property type="match status" value="1"/>
</dbReference>
<dbReference type="SMART" id="SM00504">
    <property type="entry name" value="Ubox"/>
    <property type="match status" value="1"/>
</dbReference>
<protein>
    <recommendedName>
        <fullName evidence="5 6">U-box domain-containing protein</fullName>
        <ecNumber evidence="5">2.3.2.27</ecNumber>
    </recommendedName>
    <alternativeName>
        <fullName evidence="5">RING-type E3 ubiquitin transferase PUB</fullName>
    </alternativeName>
</protein>
<dbReference type="PANTHER" id="PTHR22849">
    <property type="entry name" value="WDSAM1 PROTEIN"/>
    <property type="match status" value="1"/>
</dbReference>
<comment type="function">
    <text evidence="5">Functions as an E3 ubiquitin ligase.</text>
</comment>
<keyword evidence="3 5" id="KW-0808">Transferase</keyword>
<dbReference type="EC" id="2.3.2.27" evidence="5"/>
<dbReference type="CDD" id="cd16664">
    <property type="entry name" value="RING-Ubox_PUB"/>
    <property type="match status" value="1"/>
</dbReference>
<name>A0A2Z6LSK2_TRISU</name>
<evidence type="ECO:0000256" key="5">
    <source>
        <dbReference type="RuleBase" id="RU369093"/>
    </source>
</evidence>
<keyword evidence="4 5" id="KW-0833">Ubl conjugation pathway</keyword>
<dbReference type="Proteomes" id="UP000242715">
    <property type="component" value="Unassembled WGS sequence"/>
</dbReference>
<dbReference type="PANTHER" id="PTHR22849:SF112">
    <property type="entry name" value="U-BOX DOMAIN-CONTAINING PROTEIN 26"/>
    <property type="match status" value="1"/>
</dbReference>
<dbReference type="PROSITE" id="PS51698">
    <property type="entry name" value="U_BOX"/>
    <property type="match status" value="1"/>
</dbReference>
<dbReference type="InterPro" id="IPR011989">
    <property type="entry name" value="ARM-like"/>
</dbReference>
<gene>
    <name evidence="7" type="ORF">TSUD_95210</name>
</gene>
<feature type="domain" description="U-box" evidence="6">
    <location>
        <begin position="13"/>
        <end position="87"/>
    </location>
</feature>
<dbReference type="Gene3D" id="3.30.40.10">
    <property type="entry name" value="Zinc/RING finger domain, C3HC4 (zinc finger)"/>
    <property type="match status" value="1"/>
</dbReference>
<evidence type="ECO:0000259" key="6">
    <source>
        <dbReference type="PROSITE" id="PS51698"/>
    </source>
</evidence>
<dbReference type="GO" id="GO:0016567">
    <property type="term" value="P:protein ubiquitination"/>
    <property type="evidence" value="ECO:0007669"/>
    <property type="project" value="UniProtKB-UniRule"/>
</dbReference>
<dbReference type="InterPro" id="IPR058678">
    <property type="entry name" value="ARM_PUB"/>
</dbReference>
<dbReference type="InterPro" id="IPR003613">
    <property type="entry name" value="Ubox_domain"/>
</dbReference>
<dbReference type="GO" id="GO:0061630">
    <property type="term" value="F:ubiquitin protein ligase activity"/>
    <property type="evidence" value="ECO:0007669"/>
    <property type="project" value="UniProtKB-UniRule"/>
</dbReference>
<dbReference type="FunFam" id="3.30.40.10:FF:000437">
    <property type="entry name" value="RING-type E3 ubiquitin transferase"/>
    <property type="match status" value="1"/>
</dbReference>
<accession>A0A2Z6LSK2</accession>
<evidence type="ECO:0000256" key="2">
    <source>
        <dbReference type="ARBA" id="ARBA00004906"/>
    </source>
</evidence>
<evidence type="ECO:0000313" key="8">
    <source>
        <dbReference type="Proteomes" id="UP000242715"/>
    </source>
</evidence>
<dbReference type="SUPFAM" id="SSF57850">
    <property type="entry name" value="RING/U-box"/>
    <property type="match status" value="1"/>
</dbReference>
<evidence type="ECO:0000256" key="4">
    <source>
        <dbReference type="ARBA" id="ARBA00022786"/>
    </source>
</evidence>
<dbReference type="Gene3D" id="1.25.10.10">
    <property type="entry name" value="Leucine-rich Repeat Variant"/>
    <property type="match status" value="1"/>
</dbReference>
<keyword evidence="8" id="KW-1185">Reference proteome</keyword>
<evidence type="ECO:0000313" key="7">
    <source>
        <dbReference type="EMBL" id="GAU19916.1"/>
    </source>
</evidence>
<evidence type="ECO:0000256" key="1">
    <source>
        <dbReference type="ARBA" id="ARBA00000900"/>
    </source>
</evidence>